<dbReference type="Proteomes" id="UP001200313">
    <property type="component" value="Unassembled WGS sequence"/>
</dbReference>
<dbReference type="RefSeq" id="WP_238075196.1">
    <property type="nucleotide sequence ID" value="NZ_JAKNJB010000053.1"/>
</dbReference>
<dbReference type="Gene3D" id="1.20.5.170">
    <property type="match status" value="1"/>
</dbReference>
<dbReference type="InterPro" id="IPR009951">
    <property type="entry name" value="Host-nuc_inhib_Gam"/>
</dbReference>
<dbReference type="Pfam" id="PF07352">
    <property type="entry name" value="Phage_Mu_Gam"/>
    <property type="match status" value="1"/>
</dbReference>
<accession>A0ABS9MDV0</accession>
<dbReference type="SUPFAM" id="SSF161266">
    <property type="entry name" value="Gam-like"/>
    <property type="match status" value="1"/>
</dbReference>
<reference evidence="1 2" key="1">
    <citation type="submission" date="2022-01" db="EMBL/GenBank/DDBJ databases">
        <title>Collection of gut derived symbiotic bacterial strains cultured from healthy donors.</title>
        <authorList>
            <person name="Lin H."/>
            <person name="Kohout C."/>
            <person name="Waligurski E."/>
            <person name="Pamer E.G."/>
        </authorList>
    </citation>
    <scope>NUCLEOTIDE SEQUENCE [LARGE SCALE GENOMIC DNA]</scope>
    <source>
        <strain evidence="1 2">DFI.3.7</strain>
    </source>
</reference>
<evidence type="ECO:0000313" key="2">
    <source>
        <dbReference type="Proteomes" id="UP001200313"/>
    </source>
</evidence>
<protein>
    <submittedName>
        <fullName evidence="1">Host-nuclease inhibitor Gam family protein</fullName>
    </submittedName>
</protein>
<proteinExistence type="predicted"/>
<name>A0ABS9MDV0_9FIRM</name>
<comment type="caution">
    <text evidence="1">The sequence shown here is derived from an EMBL/GenBank/DDBJ whole genome shotgun (WGS) entry which is preliminary data.</text>
</comment>
<keyword evidence="2" id="KW-1185">Reference proteome</keyword>
<sequence>MARKRVEEVIAEFESWDDVNQALGTIGDNQRMVEGFEAEMQEKIDAAKAEAEAKSRIYLEGTKRLEAQICAFAEAHRDDMDGKKSKTLNFGSVGFRKSTRITLPKAPAKLAEIVRQLLERGMSDCVKQAEPKIDKGILGKYPPADIIAVGAGVKVLDTFWYEPDREKLERS</sequence>
<gene>
    <name evidence="1" type="ORF">L0P79_18295</name>
</gene>
<organism evidence="1 2">
    <name type="scientific">Intestinimonas massiliensis</name>
    <name type="common">ex Afouda et al. 2020</name>
    <dbReference type="NCBI Taxonomy" id="1673721"/>
    <lineage>
        <taxon>Bacteria</taxon>
        <taxon>Bacillati</taxon>
        <taxon>Bacillota</taxon>
        <taxon>Clostridia</taxon>
        <taxon>Eubacteriales</taxon>
        <taxon>Intestinimonas</taxon>
    </lineage>
</organism>
<evidence type="ECO:0000313" key="1">
    <source>
        <dbReference type="EMBL" id="MCG4528990.1"/>
    </source>
</evidence>
<dbReference type="EMBL" id="JAKNJB010000053">
    <property type="protein sequence ID" value="MCG4528990.1"/>
    <property type="molecule type" value="Genomic_DNA"/>
</dbReference>